<evidence type="ECO:0000313" key="5">
    <source>
        <dbReference type="EMBL" id="ATE52014.1"/>
    </source>
</evidence>
<dbReference type="SMART" id="SM00060">
    <property type="entry name" value="FN3"/>
    <property type="match status" value="1"/>
</dbReference>
<keyword evidence="2" id="KW-0624">Polysaccharide degradation</keyword>
<accession>A0A290YZ42</accession>
<dbReference type="AlphaFoldDB" id="A0A290YZ42"/>
<keyword evidence="1" id="KW-0378">Hydrolase</keyword>
<dbReference type="Gene3D" id="2.60.40.10">
    <property type="entry name" value="Immunoglobulins"/>
    <property type="match status" value="1"/>
</dbReference>
<name>A0A290YZ42_9PSEU</name>
<evidence type="ECO:0000313" key="6">
    <source>
        <dbReference type="Proteomes" id="UP000218505"/>
    </source>
</evidence>
<sequence>MRRGAALAGAAVLLVGAVVVMRELSAPVGEPELAGRARYLTSSATPPPPSGLRAAALDASSARVSWDVPAERAPAGYEVRWGDRVRHVPGPEVELTGLAPDAPARVEVRAVGARGARSAAAEVAVTPGVGAASPVDLPGVPLRAFDGPESVRPDLWRVLRDPVPQHTGECVRGGSGRLLAACRTADLQSNTPLVLRERPEDGLRGRVALEAAGPVGDGALSLVLVPDRWRDLGPLDVERWPSGSVAVIVRDGSAVLRAAGGLQTVSQRAAPFSTGVRHRWEVLVRESSVVALRDGEVVAELGGITLSGRFWPRLVLRQDSRVELTAFGSAGAPAELSPERVIPLRLDGVDAATGVTRLSTDADLSGVTSTRFAGFAEEGLRELLVVGGGREVRADVLVNRGFEVGTGGGAALAVADLPPGTGSVELRSGAVDAGVAGHLVVTGGEVGAPDLDSWSPPFPAAPPVRTRFARDGDRVRLVVSLLDPQARELLPLRELRVDLDGERLAVVPLGGSLGGVHEFEVSGVEPGAHRVRVEVEPERLDSATPVREAEVTQSLPPR</sequence>
<dbReference type="EMBL" id="CP023445">
    <property type="protein sequence ID" value="ATE52014.1"/>
    <property type="molecule type" value="Genomic_DNA"/>
</dbReference>
<gene>
    <name evidence="5" type="ORF">CNX65_00850</name>
</gene>
<evidence type="ECO:0000259" key="4">
    <source>
        <dbReference type="PROSITE" id="PS50853"/>
    </source>
</evidence>
<dbReference type="InterPro" id="IPR013783">
    <property type="entry name" value="Ig-like_fold"/>
</dbReference>
<dbReference type="Pfam" id="PF00041">
    <property type="entry name" value="fn3"/>
    <property type="match status" value="1"/>
</dbReference>
<dbReference type="CDD" id="cd00063">
    <property type="entry name" value="FN3"/>
    <property type="match status" value="1"/>
</dbReference>
<dbReference type="SUPFAM" id="SSF49265">
    <property type="entry name" value="Fibronectin type III"/>
    <property type="match status" value="1"/>
</dbReference>
<keyword evidence="2" id="KW-0119">Carbohydrate metabolism</keyword>
<dbReference type="KEGG" id="apre:CNX65_00850"/>
<evidence type="ECO:0000256" key="1">
    <source>
        <dbReference type="ARBA" id="ARBA00023295"/>
    </source>
</evidence>
<protein>
    <recommendedName>
        <fullName evidence="4">Fibronectin type-III domain-containing protein</fullName>
    </recommendedName>
</protein>
<keyword evidence="6" id="KW-1185">Reference proteome</keyword>
<keyword evidence="1" id="KW-0326">Glycosidase</keyword>
<feature type="domain" description="Fibronectin type-III" evidence="4">
    <location>
        <begin position="48"/>
        <end position="132"/>
    </location>
</feature>
<organism evidence="5 6">
    <name type="scientific">Actinosynnema pretiosum</name>
    <dbReference type="NCBI Taxonomy" id="42197"/>
    <lineage>
        <taxon>Bacteria</taxon>
        <taxon>Bacillati</taxon>
        <taxon>Actinomycetota</taxon>
        <taxon>Actinomycetes</taxon>
        <taxon>Pseudonocardiales</taxon>
        <taxon>Pseudonocardiaceae</taxon>
        <taxon>Actinosynnema</taxon>
    </lineage>
</organism>
<dbReference type="Proteomes" id="UP000218505">
    <property type="component" value="Chromosome"/>
</dbReference>
<reference evidence="5" key="1">
    <citation type="submission" date="2017-09" db="EMBL/GenBank/DDBJ databases">
        <title>Complete Genome Sequence of ansamitocin-producing Bacterium Actinosynnema pretiosum X47.</title>
        <authorList>
            <person name="Cao G."/>
            <person name="Zong G."/>
            <person name="Zhong C."/>
            <person name="Fu J."/>
        </authorList>
    </citation>
    <scope>NUCLEOTIDE SEQUENCE [LARGE SCALE GENOMIC DNA]</scope>
    <source>
        <strain evidence="5">X47</strain>
    </source>
</reference>
<dbReference type="PROSITE" id="PS50853">
    <property type="entry name" value="FN3"/>
    <property type="match status" value="1"/>
</dbReference>
<dbReference type="InterPro" id="IPR036116">
    <property type="entry name" value="FN3_sf"/>
</dbReference>
<dbReference type="RefSeq" id="WP_096491059.1">
    <property type="nucleotide sequence ID" value="NZ_CP023445.1"/>
</dbReference>
<evidence type="ECO:0000256" key="2">
    <source>
        <dbReference type="ARBA" id="ARBA00023326"/>
    </source>
</evidence>
<proteinExistence type="predicted"/>
<evidence type="ECO:0000256" key="3">
    <source>
        <dbReference type="SAM" id="MobiDB-lite"/>
    </source>
</evidence>
<dbReference type="InterPro" id="IPR003961">
    <property type="entry name" value="FN3_dom"/>
</dbReference>
<feature type="region of interest" description="Disordered" evidence="3">
    <location>
        <begin position="537"/>
        <end position="558"/>
    </location>
</feature>
<dbReference type="GO" id="GO:0016798">
    <property type="term" value="F:hydrolase activity, acting on glycosyl bonds"/>
    <property type="evidence" value="ECO:0007669"/>
    <property type="project" value="UniProtKB-KW"/>
</dbReference>
<dbReference type="GO" id="GO:0000272">
    <property type="term" value="P:polysaccharide catabolic process"/>
    <property type="evidence" value="ECO:0007669"/>
    <property type="project" value="UniProtKB-KW"/>
</dbReference>